<dbReference type="Gene3D" id="3.50.30.30">
    <property type="match status" value="1"/>
</dbReference>
<dbReference type="Gene3D" id="3.40.630.10">
    <property type="entry name" value="Zn peptidases"/>
    <property type="match status" value="1"/>
</dbReference>
<accession>X0W8Y5</accession>
<dbReference type="AlphaFoldDB" id="X0W8Y5"/>
<gene>
    <name evidence="1" type="ORF">S01H1_33182</name>
</gene>
<reference evidence="1" key="1">
    <citation type="journal article" date="2014" name="Front. Microbiol.">
        <title>High frequency of phylogenetically diverse reductive dehalogenase-homologous genes in deep subseafloor sedimentary metagenomes.</title>
        <authorList>
            <person name="Kawai M."/>
            <person name="Futagami T."/>
            <person name="Toyoda A."/>
            <person name="Takaki Y."/>
            <person name="Nishi S."/>
            <person name="Hori S."/>
            <person name="Arai W."/>
            <person name="Tsubouchi T."/>
            <person name="Morono Y."/>
            <person name="Uchiyama I."/>
            <person name="Ito T."/>
            <person name="Fujiyama A."/>
            <person name="Inagaki F."/>
            <person name="Takami H."/>
        </authorList>
    </citation>
    <scope>NUCLEOTIDE SEQUENCE</scope>
    <source>
        <strain evidence="1">Expedition CK06-06</strain>
    </source>
</reference>
<name>X0W8Y5_9ZZZZ</name>
<sequence>MHRTAKSLLALTIPLLVYALAWAEEQPASRPTADTLFTAEAYIAHVMYLASDELGGRGPATEGSEKAARYIVEQLEAAGCEPGGEDGTWFQPFEVRRGKRLVDEEAALEISGIDRQWELRKDWIPLPFTETEDVEGPLAFAGYGIQAPNFEYDDYDGFDAEGKILLMFRYEPKDEDPEAEFGGERPSRHALFVRK</sequence>
<dbReference type="InterPro" id="IPR046450">
    <property type="entry name" value="PA_dom_sf"/>
</dbReference>
<feature type="non-terminal residue" evidence="1">
    <location>
        <position position="195"/>
    </location>
</feature>
<evidence type="ECO:0000313" key="1">
    <source>
        <dbReference type="EMBL" id="GAG09096.1"/>
    </source>
</evidence>
<comment type="caution">
    <text evidence="1">The sequence shown here is derived from an EMBL/GenBank/DDBJ whole genome shotgun (WGS) entry which is preliminary data.</text>
</comment>
<protein>
    <recommendedName>
        <fullName evidence="2">Peptidase M28 domain-containing protein</fullName>
    </recommendedName>
</protein>
<dbReference type="EMBL" id="BARS01020594">
    <property type="protein sequence ID" value="GAG09096.1"/>
    <property type="molecule type" value="Genomic_DNA"/>
</dbReference>
<proteinExistence type="predicted"/>
<organism evidence="1">
    <name type="scientific">marine sediment metagenome</name>
    <dbReference type="NCBI Taxonomy" id="412755"/>
    <lineage>
        <taxon>unclassified sequences</taxon>
        <taxon>metagenomes</taxon>
        <taxon>ecological metagenomes</taxon>
    </lineage>
</organism>
<evidence type="ECO:0008006" key="2">
    <source>
        <dbReference type="Google" id="ProtNLM"/>
    </source>
</evidence>
<dbReference type="SUPFAM" id="SSF52025">
    <property type="entry name" value="PA domain"/>
    <property type="match status" value="1"/>
</dbReference>
<dbReference type="SUPFAM" id="SSF53187">
    <property type="entry name" value="Zn-dependent exopeptidases"/>
    <property type="match status" value="1"/>
</dbReference>